<dbReference type="PANTHER" id="PTHR43297:SF2">
    <property type="entry name" value="DIPEPTIDE TRANSPORT ATP-BINDING PROTEIN DPPD"/>
    <property type="match status" value="1"/>
</dbReference>
<evidence type="ECO:0000256" key="2">
    <source>
        <dbReference type="ARBA" id="ARBA00004202"/>
    </source>
</evidence>
<feature type="transmembrane region" description="Helical" evidence="11">
    <location>
        <begin position="31"/>
        <end position="53"/>
    </location>
</feature>
<dbReference type="SUPFAM" id="SSF161098">
    <property type="entry name" value="MetI-like"/>
    <property type="match status" value="1"/>
</dbReference>
<comment type="similarity">
    <text evidence="3">Belongs to the ABC transporter superfamily.</text>
</comment>
<feature type="transmembrane region" description="Helical" evidence="11">
    <location>
        <begin position="96"/>
        <end position="122"/>
    </location>
</feature>
<dbReference type="InterPro" id="IPR027417">
    <property type="entry name" value="P-loop_NTPase"/>
</dbReference>
<keyword evidence="6 11" id="KW-0812">Transmembrane</keyword>
<evidence type="ECO:0000256" key="3">
    <source>
        <dbReference type="ARBA" id="ARBA00005417"/>
    </source>
</evidence>
<dbReference type="CDD" id="cd03257">
    <property type="entry name" value="ABC_NikE_OppD_transporters"/>
    <property type="match status" value="1"/>
</dbReference>
<keyword evidence="15" id="KW-1185">Reference proteome</keyword>
<dbReference type="Proteomes" id="UP000256661">
    <property type="component" value="Unassembled WGS sequence"/>
</dbReference>
<dbReference type="InterPro" id="IPR017871">
    <property type="entry name" value="ABC_transporter-like_CS"/>
</dbReference>
<reference evidence="14 15" key="1">
    <citation type="submission" date="2018-08" db="EMBL/GenBank/DDBJ databases">
        <title>Sequencing the genomes of 1000 actinobacteria strains.</title>
        <authorList>
            <person name="Klenk H.-P."/>
        </authorList>
    </citation>
    <scope>NUCLEOTIDE SEQUENCE [LARGE SCALE GENOMIC DNA]</scope>
    <source>
        <strain evidence="14 15">DSM 43927</strain>
    </source>
</reference>
<feature type="domain" description="ABC transporter" evidence="12">
    <location>
        <begin position="323"/>
        <end position="569"/>
    </location>
</feature>
<dbReference type="InterPro" id="IPR003593">
    <property type="entry name" value="AAA+_ATPase"/>
</dbReference>
<dbReference type="PROSITE" id="PS50928">
    <property type="entry name" value="ABC_TM1"/>
    <property type="match status" value="1"/>
</dbReference>
<keyword evidence="5" id="KW-1003">Cell membrane</keyword>
<dbReference type="SUPFAM" id="SSF52540">
    <property type="entry name" value="P-loop containing nucleoside triphosphate hydrolases"/>
    <property type="match status" value="1"/>
</dbReference>
<feature type="transmembrane region" description="Helical" evidence="11">
    <location>
        <begin position="264"/>
        <end position="283"/>
    </location>
</feature>
<proteinExistence type="inferred from homology"/>
<dbReference type="CDD" id="cd06261">
    <property type="entry name" value="TM_PBP2"/>
    <property type="match status" value="1"/>
</dbReference>
<dbReference type="PANTHER" id="PTHR43297">
    <property type="entry name" value="OLIGOPEPTIDE TRANSPORT ATP-BINDING PROTEIN APPD"/>
    <property type="match status" value="1"/>
</dbReference>
<feature type="transmembrane region" description="Helical" evidence="11">
    <location>
        <begin position="219"/>
        <end position="244"/>
    </location>
</feature>
<dbReference type="FunFam" id="3.40.50.300:FF:000016">
    <property type="entry name" value="Oligopeptide ABC transporter ATP-binding component"/>
    <property type="match status" value="1"/>
</dbReference>
<evidence type="ECO:0000256" key="4">
    <source>
        <dbReference type="ARBA" id="ARBA00022448"/>
    </source>
</evidence>
<dbReference type="Pfam" id="PF00528">
    <property type="entry name" value="BPD_transp_1"/>
    <property type="match status" value="1"/>
</dbReference>
<dbReference type="EMBL" id="QTTT01000001">
    <property type="protein sequence ID" value="REE98774.1"/>
    <property type="molecule type" value="Genomic_DNA"/>
</dbReference>
<dbReference type="Gene3D" id="1.10.3720.10">
    <property type="entry name" value="MetI-like"/>
    <property type="match status" value="1"/>
</dbReference>
<organism evidence="14 15">
    <name type="scientific">Thermomonospora umbrina</name>
    <dbReference type="NCBI Taxonomy" id="111806"/>
    <lineage>
        <taxon>Bacteria</taxon>
        <taxon>Bacillati</taxon>
        <taxon>Actinomycetota</taxon>
        <taxon>Actinomycetes</taxon>
        <taxon>Streptosporangiales</taxon>
        <taxon>Thermomonosporaceae</taxon>
        <taxon>Thermomonospora</taxon>
    </lineage>
</organism>
<keyword evidence="9 11" id="KW-1133">Transmembrane helix</keyword>
<evidence type="ECO:0000256" key="6">
    <source>
        <dbReference type="ARBA" id="ARBA00022692"/>
    </source>
</evidence>
<dbReference type="Pfam" id="PF00005">
    <property type="entry name" value="ABC_tran"/>
    <property type="match status" value="1"/>
</dbReference>
<dbReference type="InterPro" id="IPR025966">
    <property type="entry name" value="OppC_N"/>
</dbReference>
<dbReference type="Pfam" id="PF12911">
    <property type="entry name" value="OppC_N"/>
    <property type="match status" value="1"/>
</dbReference>
<keyword evidence="7" id="KW-0547">Nucleotide-binding</keyword>
<feature type="transmembrane region" description="Helical" evidence="11">
    <location>
        <begin position="158"/>
        <end position="176"/>
    </location>
</feature>
<dbReference type="RefSeq" id="WP_116024185.1">
    <property type="nucleotide sequence ID" value="NZ_QTTT01000001.1"/>
</dbReference>
<dbReference type="InterPro" id="IPR050388">
    <property type="entry name" value="ABC_Ni/Peptide_Import"/>
</dbReference>
<name>A0A3D9T1Z1_9ACTN</name>
<dbReference type="PROSITE" id="PS50893">
    <property type="entry name" value="ABC_TRANSPORTER_2"/>
    <property type="match status" value="1"/>
</dbReference>
<comment type="similarity">
    <text evidence="11">Belongs to the binding-protein-dependent transport system permease family.</text>
</comment>
<evidence type="ECO:0000259" key="13">
    <source>
        <dbReference type="PROSITE" id="PS50928"/>
    </source>
</evidence>
<protein>
    <submittedName>
        <fullName evidence="14">Peptide/nickel transport system permease protein</fullName>
    </submittedName>
</protein>
<comment type="subcellular location">
    <subcellularLocation>
        <location evidence="11">Cell membrane</location>
        <topology evidence="11">Multi-pass membrane protein</topology>
    </subcellularLocation>
    <subcellularLocation>
        <location evidence="2">Cell membrane</location>
        <topology evidence="2">Peripheral membrane protein</topology>
    </subcellularLocation>
    <subcellularLocation>
        <location evidence="1">Membrane</location>
        <topology evidence="1">Multi-pass membrane protein</topology>
    </subcellularLocation>
</comment>
<dbReference type="OrthoDB" id="9809030at2"/>
<dbReference type="AlphaFoldDB" id="A0A3D9T1Z1"/>
<dbReference type="GO" id="GO:0015833">
    <property type="term" value="P:peptide transport"/>
    <property type="evidence" value="ECO:0007669"/>
    <property type="project" value="InterPro"/>
</dbReference>
<dbReference type="InterPro" id="IPR003439">
    <property type="entry name" value="ABC_transporter-like_ATP-bd"/>
</dbReference>
<accession>A0A3D9T1Z1</accession>
<dbReference type="InterPro" id="IPR000515">
    <property type="entry name" value="MetI-like"/>
</dbReference>
<evidence type="ECO:0000256" key="10">
    <source>
        <dbReference type="ARBA" id="ARBA00023136"/>
    </source>
</evidence>
<evidence type="ECO:0000313" key="15">
    <source>
        <dbReference type="Proteomes" id="UP000256661"/>
    </source>
</evidence>
<evidence type="ECO:0000256" key="7">
    <source>
        <dbReference type="ARBA" id="ARBA00022741"/>
    </source>
</evidence>
<dbReference type="Pfam" id="PF08352">
    <property type="entry name" value="oligo_HPY"/>
    <property type="match status" value="1"/>
</dbReference>
<evidence type="ECO:0000259" key="12">
    <source>
        <dbReference type="PROSITE" id="PS50893"/>
    </source>
</evidence>
<dbReference type="Gene3D" id="3.40.50.300">
    <property type="entry name" value="P-loop containing nucleotide triphosphate hydrolases"/>
    <property type="match status" value="1"/>
</dbReference>
<evidence type="ECO:0000256" key="9">
    <source>
        <dbReference type="ARBA" id="ARBA00022989"/>
    </source>
</evidence>
<dbReference type="PROSITE" id="PS00211">
    <property type="entry name" value="ABC_TRANSPORTER_1"/>
    <property type="match status" value="1"/>
</dbReference>
<feature type="transmembrane region" description="Helical" evidence="11">
    <location>
        <begin position="129"/>
        <end position="152"/>
    </location>
</feature>
<sequence>MTAVVAAAPVAEPTPAAPAPGFARRLLRRPLAVVCLSYLALVAVVAVVAPMLLPDVAHQQAGDLLAANQGPSGDHLLGTDTVGRDVLERLLVGTRVTALGVVEAVVVMIVLGVSLGLAAGFFGGWIDRAVTWLADLAFSTPAIAIVIVVLSVFPGSMIAGMTTFGVLAAPGLMRVVRAATLSTRQELYVQAAQVAGLSRPYIITRHVLPRIVGPTVVQVSILAAVALTVQTGLAFLHLLVATPAPSWGGMVADGTTVLLVNPWLIWPAGMAIALTILALGLLGDAVRDTAVERWSAPPARSRKAAPPLVQETATADIPDGALLAVRGLTVGLGDTRLVEDVAFHIAEGESVAIVGESGCGKSVTASALIGILARGLEVTAGEIRFAGRDLARASAKELRRVRGKEIALISQEPLISLDPAFTVGSQLTEVVRRHHGLSRREARRRVVELLESVHLPDPDDVARRYPHELSGGMAQRVSIARALAGEPRLLIADEPTTALDVTVQAEILDLLRELKYSRGMSILLITHDWGTVADLCDRAIVMYAGQVVEQSPVSSVFTAPLHPYTAGLLASDPHRATPGETLPAIEGTVPPPGERPQGCHFRPRCGHATDACAVKAIPLLTPAPGRQTRCIHHQELDPA</sequence>
<dbReference type="InterPro" id="IPR013563">
    <property type="entry name" value="Oligopep_ABC_C"/>
</dbReference>
<keyword evidence="10 11" id="KW-0472">Membrane</keyword>
<dbReference type="GO" id="GO:0055085">
    <property type="term" value="P:transmembrane transport"/>
    <property type="evidence" value="ECO:0007669"/>
    <property type="project" value="InterPro"/>
</dbReference>
<dbReference type="GO" id="GO:0005886">
    <property type="term" value="C:plasma membrane"/>
    <property type="evidence" value="ECO:0007669"/>
    <property type="project" value="UniProtKB-SubCell"/>
</dbReference>
<dbReference type="SMART" id="SM00382">
    <property type="entry name" value="AAA"/>
    <property type="match status" value="1"/>
</dbReference>
<keyword evidence="8" id="KW-0067">ATP-binding</keyword>
<evidence type="ECO:0000256" key="11">
    <source>
        <dbReference type="RuleBase" id="RU363032"/>
    </source>
</evidence>
<dbReference type="NCBIfam" id="TIGR01727">
    <property type="entry name" value="oligo_HPY"/>
    <property type="match status" value="1"/>
</dbReference>
<evidence type="ECO:0000256" key="5">
    <source>
        <dbReference type="ARBA" id="ARBA00022475"/>
    </source>
</evidence>
<feature type="domain" description="ABC transmembrane type-1" evidence="13">
    <location>
        <begin position="94"/>
        <end position="287"/>
    </location>
</feature>
<dbReference type="InterPro" id="IPR035906">
    <property type="entry name" value="MetI-like_sf"/>
</dbReference>
<keyword evidence="4 11" id="KW-0813">Transport</keyword>
<comment type="caution">
    <text evidence="14">The sequence shown here is derived from an EMBL/GenBank/DDBJ whole genome shotgun (WGS) entry which is preliminary data.</text>
</comment>
<evidence type="ECO:0000256" key="8">
    <source>
        <dbReference type="ARBA" id="ARBA00022840"/>
    </source>
</evidence>
<dbReference type="GO" id="GO:0005524">
    <property type="term" value="F:ATP binding"/>
    <property type="evidence" value="ECO:0007669"/>
    <property type="project" value="UniProtKB-KW"/>
</dbReference>
<evidence type="ECO:0000256" key="1">
    <source>
        <dbReference type="ARBA" id="ARBA00004141"/>
    </source>
</evidence>
<dbReference type="GO" id="GO:0016887">
    <property type="term" value="F:ATP hydrolysis activity"/>
    <property type="evidence" value="ECO:0007669"/>
    <property type="project" value="InterPro"/>
</dbReference>
<evidence type="ECO:0000313" key="14">
    <source>
        <dbReference type="EMBL" id="REE98774.1"/>
    </source>
</evidence>
<gene>
    <name evidence="14" type="ORF">DFJ69_4270</name>
</gene>